<keyword evidence="6" id="KW-0375">Hydrogen ion transport</keyword>
<evidence type="ECO:0000256" key="6">
    <source>
        <dbReference type="ARBA" id="ARBA00022781"/>
    </source>
</evidence>
<dbReference type="Pfam" id="PF00430">
    <property type="entry name" value="ATP-synt_B"/>
    <property type="match status" value="1"/>
</dbReference>
<keyword evidence="9 12" id="KW-0472">Membrane</keyword>
<dbReference type="AlphaFoldDB" id="A0A381U3C9"/>
<keyword evidence="3" id="KW-0813">Transport</keyword>
<evidence type="ECO:0000256" key="4">
    <source>
        <dbReference type="ARBA" id="ARBA00022547"/>
    </source>
</evidence>
<evidence type="ECO:0000256" key="9">
    <source>
        <dbReference type="ARBA" id="ARBA00023136"/>
    </source>
</evidence>
<keyword evidence="11" id="KW-0175">Coiled coil</keyword>
<comment type="function">
    <text evidence="10">F(1)F(0) ATP synthase produces ATP from ADP in the presence of a proton or sodium gradient. F-type ATPases consist of two structural domains, F(1) containing the extramembraneous catalytic core and F(0) containing the membrane proton channel, linked together by a central stalk and a peripheral stalk. During catalysis, ATP synthesis in the catalytic domain of F(1) is coupled via a rotary mechanism of the central stalk subunits to proton translocation.</text>
</comment>
<evidence type="ECO:0000256" key="2">
    <source>
        <dbReference type="ARBA" id="ARBA00005513"/>
    </source>
</evidence>
<feature type="transmembrane region" description="Helical" evidence="12">
    <location>
        <begin position="26"/>
        <end position="48"/>
    </location>
</feature>
<comment type="subcellular location">
    <subcellularLocation>
        <location evidence="1">Membrane</location>
        <topology evidence="1">Single-pass membrane protein</topology>
    </subcellularLocation>
</comment>
<gene>
    <name evidence="13" type="ORF">METZ01_LOCUS75594</name>
</gene>
<dbReference type="GO" id="GO:0015986">
    <property type="term" value="P:proton motive force-driven ATP synthesis"/>
    <property type="evidence" value="ECO:0007669"/>
    <property type="project" value="InterPro"/>
</dbReference>
<evidence type="ECO:0000256" key="7">
    <source>
        <dbReference type="ARBA" id="ARBA00022989"/>
    </source>
</evidence>
<sequence length="159" mass="18244">MDFKQAIIDNAWGGINMDYGLLHLQLATPTAVLIVLFIMIVTLNKLLFQPVLRTLDNRNEVIEKSQNRVIQVNEELERLKEDFQQKLDMVRTEVLHLRNAGHEKGVTERETMITAERDELQAEHDKNIAELGGEIEATKNYFTKLNQEISASISKQLLS</sequence>
<evidence type="ECO:0000256" key="3">
    <source>
        <dbReference type="ARBA" id="ARBA00022448"/>
    </source>
</evidence>
<keyword evidence="8" id="KW-0406">Ion transport</keyword>
<dbReference type="GO" id="GO:0045259">
    <property type="term" value="C:proton-transporting ATP synthase complex"/>
    <property type="evidence" value="ECO:0007669"/>
    <property type="project" value="UniProtKB-KW"/>
</dbReference>
<evidence type="ECO:0008006" key="14">
    <source>
        <dbReference type="Google" id="ProtNLM"/>
    </source>
</evidence>
<accession>A0A381U3C9</accession>
<keyword evidence="7 12" id="KW-1133">Transmembrane helix</keyword>
<dbReference type="PANTHER" id="PTHR33445:SF2">
    <property type="entry name" value="ATP SYNTHASE SUBUNIT B', CHLOROPLASTIC"/>
    <property type="match status" value="1"/>
</dbReference>
<feature type="coiled-coil region" evidence="11">
    <location>
        <begin position="62"/>
        <end position="93"/>
    </location>
</feature>
<evidence type="ECO:0000313" key="13">
    <source>
        <dbReference type="EMBL" id="SVA22740.1"/>
    </source>
</evidence>
<name>A0A381U3C9_9ZZZZ</name>
<organism evidence="13">
    <name type="scientific">marine metagenome</name>
    <dbReference type="NCBI Taxonomy" id="408172"/>
    <lineage>
        <taxon>unclassified sequences</taxon>
        <taxon>metagenomes</taxon>
        <taxon>ecological metagenomes</taxon>
    </lineage>
</organism>
<keyword evidence="4" id="KW-0138">CF(0)</keyword>
<evidence type="ECO:0000256" key="8">
    <source>
        <dbReference type="ARBA" id="ARBA00023065"/>
    </source>
</evidence>
<dbReference type="InterPro" id="IPR002146">
    <property type="entry name" value="ATP_synth_b/b'su_bac/chlpt"/>
</dbReference>
<evidence type="ECO:0000256" key="11">
    <source>
        <dbReference type="SAM" id="Coils"/>
    </source>
</evidence>
<dbReference type="CDD" id="cd06503">
    <property type="entry name" value="ATP-synt_Fo_b"/>
    <property type="match status" value="1"/>
</dbReference>
<evidence type="ECO:0000256" key="1">
    <source>
        <dbReference type="ARBA" id="ARBA00004167"/>
    </source>
</evidence>
<comment type="similarity">
    <text evidence="2">Belongs to the ATPase B chain family.</text>
</comment>
<evidence type="ECO:0000256" key="12">
    <source>
        <dbReference type="SAM" id="Phobius"/>
    </source>
</evidence>
<reference evidence="13" key="1">
    <citation type="submission" date="2018-05" db="EMBL/GenBank/DDBJ databases">
        <authorList>
            <person name="Lanie J.A."/>
            <person name="Ng W.-L."/>
            <person name="Kazmierczak K.M."/>
            <person name="Andrzejewski T.M."/>
            <person name="Davidsen T.M."/>
            <person name="Wayne K.J."/>
            <person name="Tettelin H."/>
            <person name="Glass J.I."/>
            <person name="Rusch D."/>
            <person name="Podicherti R."/>
            <person name="Tsui H.-C.T."/>
            <person name="Winkler M.E."/>
        </authorList>
    </citation>
    <scope>NUCLEOTIDE SEQUENCE</scope>
</reference>
<proteinExistence type="inferred from homology"/>
<protein>
    <recommendedName>
        <fullName evidence="14">ATP synthase YMF19-like N-terminal domain-containing protein</fullName>
    </recommendedName>
</protein>
<evidence type="ECO:0000256" key="10">
    <source>
        <dbReference type="ARBA" id="ARBA00025198"/>
    </source>
</evidence>
<dbReference type="GO" id="GO:0046961">
    <property type="term" value="F:proton-transporting ATPase activity, rotational mechanism"/>
    <property type="evidence" value="ECO:0007669"/>
    <property type="project" value="TreeGrafter"/>
</dbReference>
<dbReference type="EMBL" id="UINC01005660">
    <property type="protein sequence ID" value="SVA22740.1"/>
    <property type="molecule type" value="Genomic_DNA"/>
</dbReference>
<dbReference type="InterPro" id="IPR050059">
    <property type="entry name" value="ATP_synthase_B_chain"/>
</dbReference>
<keyword evidence="5 12" id="KW-0812">Transmembrane</keyword>
<dbReference type="PANTHER" id="PTHR33445">
    <property type="entry name" value="ATP SYNTHASE SUBUNIT B', CHLOROPLASTIC"/>
    <property type="match status" value="1"/>
</dbReference>
<evidence type="ECO:0000256" key="5">
    <source>
        <dbReference type="ARBA" id="ARBA00022692"/>
    </source>
</evidence>